<dbReference type="EMBL" id="JAEINH010000012">
    <property type="protein sequence ID" value="MBI9115921.1"/>
    <property type="molecule type" value="Genomic_DNA"/>
</dbReference>
<dbReference type="InterPro" id="IPR030678">
    <property type="entry name" value="Peptide/Ni-bd"/>
</dbReference>
<sequence>MRSFRTGPAHLGAPTPVTTCHPGGPPVIARTTRSAGTAAVAAVTLLALTACGSGRTDGGSDGTDGSSGSAGIIIGTTDKLTTLDPAGSYDNGSYHVQTQIFSFLMSFEPGGAELGPDAAEECDFTSDVVYTCTLKEGLTFANGNPLTAESVKFTFDRQLEIADPNGPSSLLANLESVAAPDETTVEFTLKSPNDQTFAQVLASPVGPIVDQATFPADELLDDDAIVDEMATSGPYTITSYGKNELVEFEPYADYTGVQGDVKNEGATLKYYTDSNNLRLDIASGAIDVATRSLTPTDIEALEETDGVNVVTGPGGEIRYVVFNLNTMPGETPEQKLAIRKAFASSIDRAELSEQVYKGTYTPLYSNVPEGLPGAATPFEEIYGADPDVDAATAFLADAGVTTPVALNLQYNPDHYGPSSDQEYNAIKRQLEATGLFTVDLQSTEWVTYAEERTADAYPAYQLGWFPDFPDADNYLTPFFDTDNFLGNHFEDAEVSRLLDAERTEADADARAEILEEIQTLLAEEHLSTVPLLQGAQVAAARDGVTGLEDTLNASFQFRYSVLSKD</sequence>
<evidence type="ECO:0000256" key="2">
    <source>
        <dbReference type="ARBA" id="ARBA00005695"/>
    </source>
</evidence>
<dbReference type="PANTHER" id="PTHR30290:SF10">
    <property type="entry name" value="PERIPLASMIC OLIGOPEPTIDE-BINDING PROTEIN-RELATED"/>
    <property type="match status" value="1"/>
</dbReference>
<proteinExistence type="inferred from homology"/>
<keyword evidence="8" id="KW-1185">Reference proteome</keyword>
<dbReference type="GO" id="GO:1904680">
    <property type="term" value="F:peptide transmembrane transporter activity"/>
    <property type="evidence" value="ECO:0007669"/>
    <property type="project" value="TreeGrafter"/>
</dbReference>
<dbReference type="SUPFAM" id="SSF53850">
    <property type="entry name" value="Periplasmic binding protein-like II"/>
    <property type="match status" value="1"/>
</dbReference>
<evidence type="ECO:0000313" key="8">
    <source>
        <dbReference type="Proteomes" id="UP000602087"/>
    </source>
</evidence>
<feature type="domain" description="Solute-binding protein family 5" evidence="6">
    <location>
        <begin position="114"/>
        <end position="483"/>
    </location>
</feature>
<evidence type="ECO:0000256" key="5">
    <source>
        <dbReference type="SAM" id="MobiDB-lite"/>
    </source>
</evidence>
<dbReference type="Proteomes" id="UP000602087">
    <property type="component" value="Unassembled WGS sequence"/>
</dbReference>
<dbReference type="Gene3D" id="3.10.105.10">
    <property type="entry name" value="Dipeptide-binding Protein, Domain 3"/>
    <property type="match status" value="1"/>
</dbReference>
<dbReference type="GO" id="GO:0030313">
    <property type="term" value="C:cell envelope"/>
    <property type="evidence" value="ECO:0007669"/>
    <property type="project" value="UniProtKB-SubCell"/>
</dbReference>
<name>A0A934I805_9MICO</name>
<keyword evidence="3" id="KW-0813">Transport</keyword>
<organism evidence="7 8">
    <name type="scientific">Sanguibacter suaedae</name>
    <dbReference type="NCBI Taxonomy" id="2795737"/>
    <lineage>
        <taxon>Bacteria</taxon>
        <taxon>Bacillati</taxon>
        <taxon>Actinomycetota</taxon>
        <taxon>Actinomycetes</taxon>
        <taxon>Micrococcales</taxon>
        <taxon>Sanguibacteraceae</taxon>
        <taxon>Sanguibacter</taxon>
    </lineage>
</organism>
<dbReference type="InterPro" id="IPR000914">
    <property type="entry name" value="SBP_5_dom"/>
</dbReference>
<feature type="region of interest" description="Disordered" evidence="5">
    <location>
        <begin position="1"/>
        <end position="26"/>
    </location>
</feature>
<dbReference type="InterPro" id="IPR039424">
    <property type="entry name" value="SBP_5"/>
</dbReference>
<dbReference type="GO" id="GO:0015833">
    <property type="term" value="P:peptide transport"/>
    <property type="evidence" value="ECO:0007669"/>
    <property type="project" value="TreeGrafter"/>
</dbReference>
<dbReference type="GO" id="GO:0043190">
    <property type="term" value="C:ATP-binding cassette (ABC) transporter complex"/>
    <property type="evidence" value="ECO:0007669"/>
    <property type="project" value="InterPro"/>
</dbReference>
<evidence type="ECO:0000256" key="4">
    <source>
        <dbReference type="ARBA" id="ARBA00022729"/>
    </source>
</evidence>
<protein>
    <submittedName>
        <fullName evidence="7">Peptide ABC transporter substrate-binding protein</fullName>
    </submittedName>
</protein>
<evidence type="ECO:0000256" key="3">
    <source>
        <dbReference type="ARBA" id="ARBA00022448"/>
    </source>
</evidence>
<keyword evidence="4" id="KW-0732">Signal</keyword>
<dbReference type="PANTHER" id="PTHR30290">
    <property type="entry name" value="PERIPLASMIC BINDING COMPONENT OF ABC TRANSPORTER"/>
    <property type="match status" value="1"/>
</dbReference>
<dbReference type="Gene3D" id="3.40.190.10">
    <property type="entry name" value="Periplasmic binding protein-like II"/>
    <property type="match status" value="1"/>
</dbReference>
<gene>
    <name evidence="7" type="ORF">JAV76_12940</name>
</gene>
<evidence type="ECO:0000259" key="6">
    <source>
        <dbReference type="Pfam" id="PF00496"/>
    </source>
</evidence>
<dbReference type="GO" id="GO:0042597">
    <property type="term" value="C:periplasmic space"/>
    <property type="evidence" value="ECO:0007669"/>
    <property type="project" value="UniProtKB-ARBA"/>
</dbReference>
<evidence type="ECO:0000313" key="7">
    <source>
        <dbReference type="EMBL" id="MBI9115921.1"/>
    </source>
</evidence>
<dbReference type="Pfam" id="PF00496">
    <property type="entry name" value="SBP_bac_5"/>
    <property type="match status" value="1"/>
</dbReference>
<accession>A0A934I805</accession>
<comment type="similarity">
    <text evidence="2">Belongs to the bacterial solute-binding protein 5 family.</text>
</comment>
<evidence type="ECO:0000256" key="1">
    <source>
        <dbReference type="ARBA" id="ARBA00004196"/>
    </source>
</evidence>
<dbReference type="PIRSF" id="PIRSF002741">
    <property type="entry name" value="MppA"/>
    <property type="match status" value="1"/>
</dbReference>
<dbReference type="Gene3D" id="3.90.76.10">
    <property type="entry name" value="Dipeptide-binding Protein, Domain 1"/>
    <property type="match status" value="1"/>
</dbReference>
<comment type="subcellular location">
    <subcellularLocation>
        <location evidence="1">Cell envelope</location>
    </subcellularLocation>
</comment>
<comment type="caution">
    <text evidence="7">The sequence shown here is derived from an EMBL/GenBank/DDBJ whole genome shotgun (WGS) entry which is preliminary data.</text>
</comment>
<dbReference type="AlphaFoldDB" id="A0A934I805"/>
<reference evidence="7" key="1">
    <citation type="submission" date="2020-12" db="EMBL/GenBank/DDBJ databases">
        <title>Sanguibacter suaedae sp. nov., isolated from Suaeda aralocaspica.</title>
        <authorList>
            <person name="Ma Q."/>
        </authorList>
    </citation>
    <scope>NUCLEOTIDE SEQUENCE</scope>
    <source>
        <strain evidence="7">YZGR15</strain>
    </source>
</reference>